<feature type="region of interest" description="Disordered" evidence="1">
    <location>
        <begin position="244"/>
        <end position="271"/>
    </location>
</feature>
<protein>
    <submittedName>
        <fullName evidence="2">Uncharacterized protein</fullName>
    </submittedName>
</protein>
<keyword evidence="3" id="KW-1185">Reference proteome</keyword>
<feature type="region of interest" description="Disordered" evidence="1">
    <location>
        <begin position="122"/>
        <end position="157"/>
    </location>
</feature>
<reference evidence="2 3" key="1">
    <citation type="journal article" date="2019" name="Nat. Ecol. Evol.">
        <title>Megaphylogeny resolves global patterns of mushroom evolution.</title>
        <authorList>
            <person name="Varga T."/>
            <person name="Krizsan K."/>
            <person name="Foldi C."/>
            <person name="Dima B."/>
            <person name="Sanchez-Garcia M."/>
            <person name="Sanchez-Ramirez S."/>
            <person name="Szollosi G.J."/>
            <person name="Szarkandi J.G."/>
            <person name="Papp V."/>
            <person name="Albert L."/>
            <person name="Andreopoulos W."/>
            <person name="Angelini C."/>
            <person name="Antonin V."/>
            <person name="Barry K.W."/>
            <person name="Bougher N.L."/>
            <person name="Buchanan P."/>
            <person name="Buyck B."/>
            <person name="Bense V."/>
            <person name="Catcheside P."/>
            <person name="Chovatia M."/>
            <person name="Cooper J."/>
            <person name="Damon W."/>
            <person name="Desjardin D."/>
            <person name="Finy P."/>
            <person name="Geml J."/>
            <person name="Haridas S."/>
            <person name="Hughes K."/>
            <person name="Justo A."/>
            <person name="Karasinski D."/>
            <person name="Kautmanova I."/>
            <person name="Kiss B."/>
            <person name="Kocsube S."/>
            <person name="Kotiranta H."/>
            <person name="LaButti K.M."/>
            <person name="Lechner B.E."/>
            <person name="Liimatainen K."/>
            <person name="Lipzen A."/>
            <person name="Lukacs Z."/>
            <person name="Mihaltcheva S."/>
            <person name="Morgado L.N."/>
            <person name="Niskanen T."/>
            <person name="Noordeloos M.E."/>
            <person name="Ohm R.A."/>
            <person name="Ortiz-Santana B."/>
            <person name="Ovrebo C."/>
            <person name="Racz N."/>
            <person name="Riley R."/>
            <person name="Savchenko A."/>
            <person name="Shiryaev A."/>
            <person name="Soop K."/>
            <person name="Spirin V."/>
            <person name="Szebenyi C."/>
            <person name="Tomsovsky M."/>
            <person name="Tulloss R.E."/>
            <person name="Uehling J."/>
            <person name="Grigoriev I.V."/>
            <person name="Vagvolgyi C."/>
            <person name="Papp T."/>
            <person name="Martin F.M."/>
            <person name="Miettinen O."/>
            <person name="Hibbett D.S."/>
            <person name="Nagy L.G."/>
        </authorList>
    </citation>
    <scope>NUCLEOTIDE SEQUENCE [LARGE SCALE GENOMIC DNA]</scope>
    <source>
        <strain evidence="2 3">OMC1185</strain>
    </source>
</reference>
<feature type="compositionally biased region" description="Low complexity" evidence="1">
    <location>
        <begin position="296"/>
        <end position="306"/>
    </location>
</feature>
<feature type="region of interest" description="Disordered" evidence="1">
    <location>
        <begin position="329"/>
        <end position="359"/>
    </location>
</feature>
<name>A0A5C3NEM0_9AGAM</name>
<evidence type="ECO:0000313" key="2">
    <source>
        <dbReference type="EMBL" id="TFK55780.1"/>
    </source>
</evidence>
<feature type="compositionally biased region" description="Polar residues" evidence="1">
    <location>
        <begin position="329"/>
        <end position="341"/>
    </location>
</feature>
<proteinExistence type="predicted"/>
<evidence type="ECO:0000256" key="1">
    <source>
        <dbReference type="SAM" id="MobiDB-lite"/>
    </source>
</evidence>
<feature type="region of interest" description="Disordered" evidence="1">
    <location>
        <begin position="289"/>
        <end position="313"/>
    </location>
</feature>
<gene>
    <name evidence="2" type="ORF">OE88DRAFT_658910</name>
</gene>
<dbReference type="Proteomes" id="UP000305948">
    <property type="component" value="Unassembled WGS sequence"/>
</dbReference>
<dbReference type="AlphaFoldDB" id="A0A5C3NEM0"/>
<dbReference type="OrthoDB" id="3240950at2759"/>
<feature type="compositionally biased region" description="Polar residues" evidence="1">
    <location>
        <begin position="141"/>
        <end position="152"/>
    </location>
</feature>
<dbReference type="EMBL" id="ML213504">
    <property type="protein sequence ID" value="TFK55780.1"/>
    <property type="molecule type" value="Genomic_DNA"/>
</dbReference>
<organism evidence="2 3">
    <name type="scientific">Heliocybe sulcata</name>
    <dbReference type="NCBI Taxonomy" id="5364"/>
    <lineage>
        <taxon>Eukaryota</taxon>
        <taxon>Fungi</taxon>
        <taxon>Dikarya</taxon>
        <taxon>Basidiomycota</taxon>
        <taxon>Agaricomycotina</taxon>
        <taxon>Agaricomycetes</taxon>
        <taxon>Gloeophyllales</taxon>
        <taxon>Gloeophyllaceae</taxon>
        <taxon>Heliocybe</taxon>
    </lineage>
</organism>
<sequence>MNQVPRSITRQALRGTMMQARRSIMTPALPGTRTQALPGTTKPALRSTRSTIRENRIVLVQRVDLLIKRRSSHHLCDMVLRVDRPTKSPLYWTIGPRRRRTYPHRPVNMFLLTDLTLPWRPPASTERSRGEYSQPPRSHAQYHSPSHTTQHMTSRDHVQPLIHTVSRRRHAETYYIIPSNRPVIFKDEHGKEITRVGDFSGRKRSRRKHPLIIQDEFGRELYRTGDMHDDHYGKSFGHDYQRHHERFDGSDHSSRTSAYSPGPPEDADSYGLPIKLIDQWGRPISPRVETVRRHGSQSSSSRSGRPSVPPNVILIDDFGNQIPIQVQPTRTDAGRYQSSAPQVYGQHPQMMSSRDAQTF</sequence>
<evidence type="ECO:0000313" key="3">
    <source>
        <dbReference type="Proteomes" id="UP000305948"/>
    </source>
</evidence>
<accession>A0A5C3NEM0</accession>
<feature type="compositionally biased region" description="Polar residues" evidence="1">
    <location>
        <begin position="349"/>
        <end position="359"/>
    </location>
</feature>
<feature type="compositionally biased region" description="Basic and acidic residues" evidence="1">
    <location>
        <begin position="244"/>
        <end position="254"/>
    </location>
</feature>